<evidence type="ECO:0000256" key="2">
    <source>
        <dbReference type="SAM" id="Phobius"/>
    </source>
</evidence>
<evidence type="ECO:0000313" key="3">
    <source>
        <dbReference type="EMBL" id="EDS44703.1"/>
    </source>
</evidence>
<dbReference type="OMA" id="TMAWPNM"/>
<reference evidence="4" key="2">
    <citation type="submission" date="2021-02" db="UniProtKB">
        <authorList>
            <consortium name="EnsemblMetazoa"/>
        </authorList>
    </citation>
    <scope>IDENTIFICATION</scope>
    <source>
        <strain evidence="4">JHB</strain>
    </source>
</reference>
<dbReference type="AlphaFoldDB" id="B0XC97"/>
<evidence type="ECO:0000256" key="1">
    <source>
        <dbReference type="SAM" id="MobiDB-lite"/>
    </source>
</evidence>
<dbReference type="EMBL" id="DS232680">
    <property type="protein sequence ID" value="EDS44703.1"/>
    <property type="molecule type" value="Genomic_DNA"/>
</dbReference>
<dbReference type="InParanoid" id="B0XC97"/>
<evidence type="ECO:0000313" key="5">
    <source>
        <dbReference type="Proteomes" id="UP000002320"/>
    </source>
</evidence>
<dbReference type="VEuPathDB" id="VectorBase:CQUJHB003201"/>
<sequence>MPSGGNKKSPAAGGSRGKSFKKAPAGNEAAAAVNTSAQTNATGDEDQNSGFAEYLRSSQGSEMLKLFVVANSIVMFLTVAWPQMKKSYEMLMSYFGEDGEDEF</sequence>
<name>B0XC97_CULQU</name>
<keyword evidence="5" id="KW-1185">Reference proteome</keyword>
<proteinExistence type="predicted"/>
<gene>
    <name evidence="4" type="primary">6050704</name>
    <name evidence="3" type="ORF">CpipJ_CPIJ016987</name>
</gene>
<reference evidence="3" key="1">
    <citation type="submission" date="2007-03" db="EMBL/GenBank/DDBJ databases">
        <title>Annotation of Culex pipiens quinquefasciatus.</title>
        <authorList>
            <consortium name="The Broad Institute Genome Sequencing Platform"/>
            <person name="Atkinson P.W."/>
            <person name="Hemingway J."/>
            <person name="Christensen B.M."/>
            <person name="Higgs S."/>
            <person name="Kodira C."/>
            <person name="Hannick L."/>
            <person name="Megy K."/>
            <person name="O'Leary S."/>
            <person name="Pearson M."/>
            <person name="Haas B.J."/>
            <person name="Mauceli E."/>
            <person name="Wortman J.R."/>
            <person name="Lee N.H."/>
            <person name="Guigo R."/>
            <person name="Stanke M."/>
            <person name="Alvarado L."/>
            <person name="Amedeo P."/>
            <person name="Antoine C.H."/>
            <person name="Arensburger P."/>
            <person name="Bidwell S.L."/>
            <person name="Crawford M."/>
            <person name="Camaro F."/>
            <person name="Devon K."/>
            <person name="Engels R."/>
            <person name="Hammond M."/>
            <person name="Howarth C."/>
            <person name="Koehrsen M."/>
            <person name="Lawson D."/>
            <person name="Montgomery P."/>
            <person name="Nene V."/>
            <person name="Nusbaum C."/>
            <person name="Puiu D."/>
            <person name="Romero-Severson J."/>
            <person name="Severson D.W."/>
            <person name="Shumway M."/>
            <person name="Sisk P."/>
            <person name="Stolte C."/>
            <person name="Zeng Q."/>
            <person name="Eisenstadt E."/>
            <person name="Fraser-Liggett C."/>
            <person name="Strausberg R."/>
            <person name="Galagan J."/>
            <person name="Birren B."/>
            <person name="Collins F.H."/>
        </authorList>
    </citation>
    <scope>NUCLEOTIDE SEQUENCE [LARGE SCALE GENOMIC DNA]</scope>
    <source>
        <strain evidence="3">JHB</strain>
    </source>
</reference>
<dbReference type="KEGG" id="cqu:CpipJ_CPIJ016987"/>
<keyword evidence="2" id="KW-0812">Transmembrane</keyword>
<dbReference type="STRING" id="7176.B0XC97"/>
<dbReference type="HOGENOM" id="CLU_178749_0_0_1"/>
<protein>
    <submittedName>
        <fullName evidence="3 4">Uncharacterized protein</fullName>
    </submittedName>
</protein>
<feature type="region of interest" description="Disordered" evidence="1">
    <location>
        <begin position="1"/>
        <end position="48"/>
    </location>
</feature>
<dbReference type="VEuPathDB" id="VectorBase:CPIJ016987"/>
<dbReference type="OrthoDB" id="8192535at2759"/>
<evidence type="ECO:0000313" key="4">
    <source>
        <dbReference type="EnsemblMetazoa" id="CPIJ016987-PA"/>
    </source>
</evidence>
<keyword evidence="2" id="KW-1133">Transmembrane helix</keyword>
<dbReference type="EnsemblMetazoa" id="CPIJ016987-RA">
    <property type="protein sequence ID" value="CPIJ016987-PA"/>
    <property type="gene ID" value="CPIJ016987"/>
</dbReference>
<organism>
    <name type="scientific">Culex quinquefasciatus</name>
    <name type="common">Southern house mosquito</name>
    <name type="synonym">Culex pungens</name>
    <dbReference type="NCBI Taxonomy" id="7176"/>
    <lineage>
        <taxon>Eukaryota</taxon>
        <taxon>Metazoa</taxon>
        <taxon>Ecdysozoa</taxon>
        <taxon>Arthropoda</taxon>
        <taxon>Hexapoda</taxon>
        <taxon>Insecta</taxon>
        <taxon>Pterygota</taxon>
        <taxon>Neoptera</taxon>
        <taxon>Endopterygota</taxon>
        <taxon>Diptera</taxon>
        <taxon>Nematocera</taxon>
        <taxon>Culicoidea</taxon>
        <taxon>Culicidae</taxon>
        <taxon>Culicinae</taxon>
        <taxon>Culicini</taxon>
        <taxon>Culex</taxon>
        <taxon>Culex</taxon>
    </lineage>
</organism>
<dbReference type="Proteomes" id="UP000002320">
    <property type="component" value="Unassembled WGS sequence"/>
</dbReference>
<feature type="transmembrane region" description="Helical" evidence="2">
    <location>
        <begin position="63"/>
        <end position="82"/>
    </location>
</feature>
<dbReference type="eggNOG" id="ENOG502SCIJ">
    <property type="taxonomic scope" value="Eukaryota"/>
</dbReference>
<keyword evidence="2" id="KW-0472">Membrane</keyword>
<feature type="compositionally biased region" description="Low complexity" evidence="1">
    <location>
        <begin position="23"/>
        <end position="42"/>
    </location>
</feature>
<accession>B0XC97</accession>